<keyword evidence="2" id="KW-1185">Reference proteome</keyword>
<gene>
    <name evidence="1" type="ORF">BSAL_40065</name>
</gene>
<dbReference type="AlphaFoldDB" id="A0A0S4JUB2"/>
<dbReference type="Proteomes" id="UP000051952">
    <property type="component" value="Unassembled WGS sequence"/>
</dbReference>
<dbReference type="VEuPathDB" id="TriTrypDB:BSAL_40065"/>
<evidence type="ECO:0000313" key="1">
    <source>
        <dbReference type="EMBL" id="CUG92967.1"/>
    </source>
</evidence>
<protein>
    <submittedName>
        <fullName evidence="1">Uncharacterized protein</fullName>
    </submittedName>
</protein>
<sequence length="86" mass="9929">MREHKVKAGLRPGCSMPNVHSCFNELLCDITALGDNWHDHRLRGELLWRRSKTLSGFFKAHAANERSIKNLNRMVSLFILIRQATL</sequence>
<name>A0A0S4JUB2_BODSA</name>
<proteinExistence type="predicted"/>
<evidence type="ECO:0000313" key="2">
    <source>
        <dbReference type="Proteomes" id="UP000051952"/>
    </source>
</evidence>
<reference evidence="2" key="1">
    <citation type="submission" date="2015-09" db="EMBL/GenBank/DDBJ databases">
        <authorList>
            <consortium name="Pathogen Informatics"/>
        </authorList>
    </citation>
    <scope>NUCLEOTIDE SEQUENCE [LARGE SCALE GENOMIC DNA]</scope>
    <source>
        <strain evidence="2">Lake Konstanz</strain>
    </source>
</reference>
<organism evidence="1 2">
    <name type="scientific">Bodo saltans</name>
    <name type="common">Flagellated protozoan</name>
    <dbReference type="NCBI Taxonomy" id="75058"/>
    <lineage>
        <taxon>Eukaryota</taxon>
        <taxon>Discoba</taxon>
        <taxon>Euglenozoa</taxon>
        <taxon>Kinetoplastea</taxon>
        <taxon>Metakinetoplastina</taxon>
        <taxon>Eubodonida</taxon>
        <taxon>Bodonidae</taxon>
        <taxon>Bodo</taxon>
    </lineage>
</organism>
<accession>A0A0S4JUB2</accession>
<dbReference type="EMBL" id="CYKH01002099">
    <property type="protein sequence ID" value="CUG92967.1"/>
    <property type="molecule type" value="Genomic_DNA"/>
</dbReference>